<dbReference type="InterPro" id="IPR000195">
    <property type="entry name" value="Rab-GAP-TBC_dom"/>
</dbReference>
<dbReference type="RefSeq" id="XP_004991292.1">
    <property type="nucleotide sequence ID" value="XM_004991235.1"/>
</dbReference>
<dbReference type="GO" id="GO:0006888">
    <property type="term" value="P:endoplasmic reticulum to Golgi vesicle-mediated transport"/>
    <property type="evidence" value="ECO:0007669"/>
    <property type="project" value="TreeGrafter"/>
</dbReference>
<dbReference type="PANTHER" id="PTHR20913">
    <property type="entry name" value="TBC1 DOMAIN FAMILY MEMBER 20/GTPASE"/>
    <property type="match status" value="1"/>
</dbReference>
<dbReference type="InParanoid" id="F2UIH2"/>
<sequence>MCSHRHRHRLGHRQRQKVRRRGGSKQHKQRHQDVLAAVQGPHVDVEALQRLAFEKGGFLTATVRKVAWCRLLGVNPGATATFPDCLDNTYSKQIKLDVDRSLWQYTSDSEREAMRQRLSKIINALMTKYPDLHYYQGLHDVVAVPLIELDNDDATFNIMCRLCRCHLKAFMGSDLSTVTPVMHLTLVLIQQRDIPLFRFLSNAQIGGEFTISWVVTWFSHVLNHHQDRCRVFDACLASHPYFVVYLAAAIVLSQSEQLQALECDFASVYQHLTKLGPLDWEAVLADAKSLEDEIAPARLLRLCDKAEFRRMLRTSDVDARYRALLAEARTRNTAAVDTFDDIRVSSGYYLSLRHLAAFTGAVTLIVARQKTCQQPPPPPPPTRDLMRFQDVARELGEDEDTKRERLVKTTTSCFQSTVKDADTAEYCAAIALEVLLERIALMLDGEEDVGDGDDAGDDRVVRDDGEVAGNEDQAHVPLEARSTAEMITAAEEGAYLLSSDRAEQLAQSVVEETLLDAGFDAQASFAVATAFEASSIVQQAARLLVMAYAQHLRHPVFKQGQPCYVYQFEHEEYFPGHVMDVLGDDKYRVQLDGFHTVVR</sequence>
<dbReference type="Proteomes" id="UP000007799">
    <property type="component" value="Unassembled WGS sequence"/>
</dbReference>
<dbReference type="AlphaFoldDB" id="F2UIH2"/>
<dbReference type="EMBL" id="GL832975">
    <property type="protein sequence ID" value="EGD76921.1"/>
    <property type="molecule type" value="Genomic_DNA"/>
</dbReference>
<name>F2UIH2_SALR5</name>
<dbReference type="PROSITE" id="PS50086">
    <property type="entry name" value="TBC_RABGAP"/>
    <property type="match status" value="1"/>
</dbReference>
<evidence type="ECO:0000256" key="2">
    <source>
        <dbReference type="SAM" id="MobiDB-lite"/>
    </source>
</evidence>
<feature type="region of interest" description="Disordered" evidence="2">
    <location>
        <begin position="1"/>
        <end position="31"/>
    </location>
</feature>
<dbReference type="GO" id="GO:0005096">
    <property type="term" value="F:GTPase activator activity"/>
    <property type="evidence" value="ECO:0007669"/>
    <property type="project" value="UniProtKB-KW"/>
</dbReference>
<feature type="compositionally biased region" description="Basic residues" evidence="2">
    <location>
        <begin position="1"/>
        <end position="30"/>
    </location>
</feature>
<dbReference type="Gene3D" id="1.10.472.80">
    <property type="entry name" value="Ypt/Rab-GAP domain of gyp1p, domain 3"/>
    <property type="match status" value="1"/>
</dbReference>
<reference evidence="4" key="1">
    <citation type="submission" date="2009-08" db="EMBL/GenBank/DDBJ databases">
        <title>Annotation of Salpingoeca rosetta.</title>
        <authorList>
            <consortium name="The Broad Institute Genome Sequencing Platform"/>
            <person name="Russ C."/>
            <person name="Cuomo C."/>
            <person name="Burger G."/>
            <person name="Gray M.W."/>
            <person name="Holland P.W.H."/>
            <person name="King N."/>
            <person name="Lang F.B.F."/>
            <person name="Roger A.J."/>
            <person name="Ruiz-Trillo I."/>
            <person name="Young S.K."/>
            <person name="Zeng Q."/>
            <person name="Gargeya S."/>
            <person name="Alvarado L."/>
            <person name="Berlin A."/>
            <person name="Chapman S.B."/>
            <person name="Chen Z."/>
            <person name="Freedman E."/>
            <person name="Gellesch M."/>
            <person name="Goldberg J."/>
            <person name="Griggs A."/>
            <person name="Gujja S."/>
            <person name="Heilman E."/>
            <person name="Heiman D."/>
            <person name="Howarth C."/>
            <person name="Mehta T."/>
            <person name="Neiman D."/>
            <person name="Pearson M."/>
            <person name="Roberts A."/>
            <person name="Saif S."/>
            <person name="Shea T."/>
            <person name="Shenoy N."/>
            <person name="Sisk P."/>
            <person name="Stolte C."/>
            <person name="Sykes S."/>
            <person name="White J."/>
            <person name="Yandava C."/>
            <person name="Haas B."/>
            <person name="Nusbaum C."/>
            <person name="Birren B."/>
        </authorList>
    </citation>
    <scope>NUCLEOTIDE SEQUENCE [LARGE SCALE GENOMIC DNA]</scope>
    <source>
        <strain evidence="4">ATCC 50818</strain>
    </source>
</reference>
<gene>
    <name evidence="4" type="ORF">PTSG_08266</name>
</gene>
<protein>
    <recommendedName>
        <fullName evidence="3">Rab-GAP TBC domain-containing protein</fullName>
    </recommendedName>
</protein>
<dbReference type="GO" id="GO:0005789">
    <property type="term" value="C:endoplasmic reticulum membrane"/>
    <property type="evidence" value="ECO:0007669"/>
    <property type="project" value="TreeGrafter"/>
</dbReference>
<dbReference type="GeneID" id="16071853"/>
<evidence type="ECO:0000313" key="5">
    <source>
        <dbReference type="Proteomes" id="UP000007799"/>
    </source>
</evidence>
<keyword evidence="5" id="KW-1185">Reference proteome</keyword>
<dbReference type="KEGG" id="sre:PTSG_08266"/>
<dbReference type="Pfam" id="PF00566">
    <property type="entry name" value="RabGAP-TBC"/>
    <property type="match status" value="1"/>
</dbReference>
<proteinExistence type="predicted"/>
<dbReference type="InterPro" id="IPR035969">
    <property type="entry name" value="Rab-GAP_TBC_sf"/>
</dbReference>
<evidence type="ECO:0000259" key="3">
    <source>
        <dbReference type="PROSITE" id="PS50086"/>
    </source>
</evidence>
<evidence type="ECO:0000313" key="4">
    <source>
        <dbReference type="EMBL" id="EGD76921.1"/>
    </source>
</evidence>
<organism evidence="5">
    <name type="scientific">Salpingoeca rosetta (strain ATCC 50818 / BSB-021)</name>
    <dbReference type="NCBI Taxonomy" id="946362"/>
    <lineage>
        <taxon>Eukaryota</taxon>
        <taxon>Choanoflagellata</taxon>
        <taxon>Craspedida</taxon>
        <taxon>Salpingoecidae</taxon>
        <taxon>Salpingoeca</taxon>
    </lineage>
</organism>
<dbReference type="STRING" id="946362.F2UIH2"/>
<dbReference type="SMART" id="SM00164">
    <property type="entry name" value="TBC"/>
    <property type="match status" value="1"/>
</dbReference>
<feature type="domain" description="Rab-GAP TBC" evidence="3">
    <location>
        <begin position="58"/>
        <end position="239"/>
    </location>
</feature>
<accession>F2UIH2</accession>
<dbReference type="OrthoDB" id="206700at2759"/>
<dbReference type="InterPro" id="IPR045913">
    <property type="entry name" value="TBC20/Gyp8-like"/>
</dbReference>
<dbReference type="eggNOG" id="KOG2595">
    <property type="taxonomic scope" value="Eukaryota"/>
</dbReference>
<dbReference type="PANTHER" id="PTHR20913:SF7">
    <property type="entry name" value="RE60063P"/>
    <property type="match status" value="1"/>
</dbReference>
<keyword evidence="1" id="KW-0343">GTPase activation</keyword>
<evidence type="ECO:0000256" key="1">
    <source>
        <dbReference type="ARBA" id="ARBA00022468"/>
    </source>
</evidence>
<dbReference type="SUPFAM" id="SSF47923">
    <property type="entry name" value="Ypt/Rab-GAP domain of gyp1p"/>
    <property type="match status" value="2"/>
</dbReference>
<dbReference type="Gene3D" id="1.10.8.1310">
    <property type="match status" value="1"/>
</dbReference>